<dbReference type="FunFam" id="1.10.10.10:FF:000322">
    <property type="entry name" value="Probable disease resistance protein At1g63360"/>
    <property type="match status" value="1"/>
</dbReference>
<evidence type="ECO:0000256" key="7">
    <source>
        <dbReference type="SAM" id="Coils"/>
    </source>
</evidence>
<dbReference type="Pfam" id="PF00931">
    <property type="entry name" value="NB-ARC"/>
    <property type="match status" value="1"/>
</dbReference>
<evidence type="ECO:0000256" key="5">
    <source>
        <dbReference type="ARBA" id="ARBA00022821"/>
    </source>
</evidence>
<dbReference type="InterPro" id="IPR055414">
    <property type="entry name" value="LRR_R13L4/SHOC2-like"/>
</dbReference>
<feature type="coiled-coil region" evidence="7">
    <location>
        <begin position="73"/>
        <end position="100"/>
    </location>
</feature>
<name>A0A7J0EQ91_9ERIC</name>
<dbReference type="GO" id="GO:0005524">
    <property type="term" value="F:ATP binding"/>
    <property type="evidence" value="ECO:0007669"/>
    <property type="project" value="UniProtKB-KW"/>
</dbReference>
<evidence type="ECO:0000259" key="8">
    <source>
        <dbReference type="Pfam" id="PF00931"/>
    </source>
</evidence>
<dbReference type="InterPro" id="IPR002182">
    <property type="entry name" value="NB-ARC"/>
</dbReference>
<dbReference type="Gene3D" id="3.80.10.10">
    <property type="entry name" value="Ribonuclease Inhibitor"/>
    <property type="match status" value="2"/>
</dbReference>
<dbReference type="Pfam" id="PF23598">
    <property type="entry name" value="LRR_14"/>
    <property type="match status" value="1"/>
</dbReference>
<feature type="domain" description="Disease resistance protein At4g27190-like leucine-rich repeats" evidence="9">
    <location>
        <begin position="827"/>
        <end position="894"/>
    </location>
</feature>
<dbReference type="InterPro" id="IPR042197">
    <property type="entry name" value="Apaf_helical"/>
</dbReference>
<dbReference type="GO" id="GO:0043531">
    <property type="term" value="F:ADP binding"/>
    <property type="evidence" value="ECO:0007669"/>
    <property type="project" value="InterPro"/>
</dbReference>
<evidence type="ECO:0000259" key="10">
    <source>
        <dbReference type="Pfam" id="PF23559"/>
    </source>
</evidence>
<dbReference type="InterPro" id="IPR058922">
    <property type="entry name" value="WHD_DRP"/>
</dbReference>
<evidence type="ECO:0000256" key="4">
    <source>
        <dbReference type="ARBA" id="ARBA00022741"/>
    </source>
</evidence>
<keyword evidence="6" id="KW-0067">ATP-binding</keyword>
<dbReference type="InterPro" id="IPR027417">
    <property type="entry name" value="P-loop_NTPase"/>
</dbReference>
<keyword evidence="4" id="KW-0547">Nucleotide-binding</keyword>
<reference evidence="12 13" key="1">
    <citation type="submission" date="2019-07" db="EMBL/GenBank/DDBJ databases">
        <title>De Novo Assembly of kiwifruit Actinidia rufa.</title>
        <authorList>
            <person name="Sugita-Konishi S."/>
            <person name="Sato K."/>
            <person name="Mori E."/>
            <person name="Abe Y."/>
            <person name="Kisaki G."/>
            <person name="Hamano K."/>
            <person name="Suezawa K."/>
            <person name="Otani M."/>
            <person name="Fukuda T."/>
            <person name="Manabe T."/>
            <person name="Gomi K."/>
            <person name="Tabuchi M."/>
            <person name="Akimitsu K."/>
            <person name="Kataoka I."/>
        </authorList>
    </citation>
    <scope>NUCLEOTIDE SEQUENCE [LARGE SCALE GENOMIC DNA]</scope>
    <source>
        <strain evidence="13">cv. Fuchu</strain>
    </source>
</reference>
<dbReference type="InterPro" id="IPR050905">
    <property type="entry name" value="Plant_NBS-LRR"/>
</dbReference>
<protein>
    <recommendedName>
        <fullName evidence="14">NB-ARC domain-containing disease resistance protein</fullName>
    </recommendedName>
</protein>
<comment type="caution">
    <text evidence="12">The sequence shown here is derived from an EMBL/GenBank/DDBJ whole genome shotgun (WGS) entry which is preliminary data.</text>
</comment>
<evidence type="ECO:0008006" key="14">
    <source>
        <dbReference type="Google" id="ProtNLM"/>
    </source>
</evidence>
<feature type="domain" description="Disease resistance R13L4/SHOC-2-like LRR" evidence="11">
    <location>
        <begin position="526"/>
        <end position="707"/>
    </location>
</feature>
<evidence type="ECO:0000256" key="3">
    <source>
        <dbReference type="ARBA" id="ARBA00022737"/>
    </source>
</evidence>
<dbReference type="OrthoDB" id="1691503at2759"/>
<feature type="domain" description="NB-ARC" evidence="8">
    <location>
        <begin position="169"/>
        <end position="323"/>
    </location>
</feature>
<dbReference type="InterPro" id="IPR057135">
    <property type="entry name" value="At4g27190-like_LRR"/>
</dbReference>
<proteinExistence type="inferred from homology"/>
<dbReference type="Gene3D" id="3.40.50.300">
    <property type="entry name" value="P-loop containing nucleotide triphosphate hydrolases"/>
    <property type="match status" value="1"/>
</dbReference>
<evidence type="ECO:0000313" key="13">
    <source>
        <dbReference type="Proteomes" id="UP000585474"/>
    </source>
</evidence>
<keyword evidence="2" id="KW-0433">Leucine-rich repeat</keyword>
<dbReference type="EMBL" id="BJWL01000006">
    <property type="protein sequence ID" value="GFY88593.1"/>
    <property type="molecule type" value="Genomic_DNA"/>
</dbReference>
<dbReference type="Gene3D" id="1.10.8.430">
    <property type="entry name" value="Helical domain of apoptotic protease-activating factors"/>
    <property type="match status" value="1"/>
</dbReference>
<dbReference type="SUPFAM" id="SSF52540">
    <property type="entry name" value="P-loop containing nucleoside triphosphate hydrolases"/>
    <property type="match status" value="1"/>
</dbReference>
<evidence type="ECO:0000259" key="11">
    <source>
        <dbReference type="Pfam" id="PF23598"/>
    </source>
</evidence>
<comment type="similarity">
    <text evidence="1">Belongs to the disease resistance NB-LRR family.</text>
</comment>
<dbReference type="PANTHER" id="PTHR33463">
    <property type="entry name" value="NB-ARC DOMAIN-CONTAINING PROTEIN-RELATED"/>
    <property type="match status" value="1"/>
</dbReference>
<evidence type="ECO:0000256" key="1">
    <source>
        <dbReference type="ARBA" id="ARBA00008894"/>
    </source>
</evidence>
<evidence type="ECO:0000256" key="6">
    <source>
        <dbReference type="ARBA" id="ARBA00022840"/>
    </source>
</evidence>
<accession>A0A7J0EQ91</accession>
<dbReference type="Proteomes" id="UP000585474">
    <property type="component" value="Unassembled WGS sequence"/>
</dbReference>
<keyword evidence="13" id="KW-1185">Reference proteome</keyword>
<dbReference type="GO" id="GO:0006952">
    <property type="term" value="P:defense response"/>
    <property type="evidence" value="ECO:0007669"/>
    <property type="project" value="UniProtKB-KW"/>
</dbReference>
<evidence type="ECO:0000256" key="2">
    <source>
        <dbReference type="ARBA" id="ARBA00022614"/>
    </source>
</evidence>
<keyword evidence="7" id="KW-0175">Coiled coil</keyword>
<evidence type="ECO:0000313" key="12">
    <source>
        <dbReference type="EMBL" id="GFY88593.1"/>
    </source>
</evidence>
<keyword evidence="3" id="KW-0677">Repeat</keyword>
<keyword evidence="5" id="KW-0611">Plant defense</keyword>
<dbReference type="PRINTS" id="PR00364">
    <property type="entry name" value="DISEASERSIST"/>
</dbReference>
<sequence>MVEVVTVVSAAMGALSQAKTSVLDPIVDKIAASNDMEEIYTVLNEAVAMLGAKREDHQNVVQRHKTKMSSRTYDQWIRRVNKTEEEVKKLLNRYDKQSKSSTVICFLPRSDFSKEMKKKGEKVVKLLEEGNQLRRILVDQPAESVIKLKAPDIKKFPTLQGPLDETLDLLKHDRVRGVRILGMMGTGKTAIMKNLNNHEEVINLFDIVMWIKVSTEESEENLSVGLLQKTVAERLKLDMAGIGNIDEAALRISYELEGKKYLLLLDDVKDDLDIHEIGIPYCANGSKIVLTTRWNHVCSSLVNRVVKVNYLSLRESWTMFQEILDRPDLKVHLQVEPLVRQIVKECGGHPLLIKIVANVFKMKDEPELWSEGLNSLKRFSEKEHRGLKEMEKVIKFCYDDLEESQRKCFLYGALYPEDSDIYADYLLECWEAEDLLGDNNGARKASMNGRHVLRHLKNKSLLEEGKTEKYVTMHKCIRQVALYISSDDAECKQLVNSSGLRMPPNAKCWSDMNRISLVDNKFEMLPDCPSCDTLSTLFLQRNLALKIIPAAFFKCMKSLKVLDLCHTGITLLPSSLSKVVGLKVLYLSHCKYLMDLPSNLDEFEHLEVLDIRRSGINNIPSQVENLEGLRRLRVSFKCGNENDTEEVDCNCNVISRLSALEELVIDVKSPSEWSNKVVKEIIEKVATLEKLTSLQFCFSDEVVDVIEVVATTLRIHVPEADILHTFIEKTRSWRNIRHIQSFQFFIGCQESKYPRIPEFYEYERYVKYCDGEGSNHPILEDFVDVDAFELVNHKDIKEISDLGIPIPNQVRGCLIEGCSELVTAIDSTTLPNLEHLYMKNLLKLEGIWSDRTKATGLTKLKTLVLSSCQMLKNIFPLVVILQLREMEYLKIEDCSEIVEVVEKAVVATGNMDLLPKLRKLILRDLLNLESICLNESSTWSALEKLKIHNCPTLHKLPFSKDNAEKLQLIKAEKHWWDALQW</sequence>
<dbReference type="InterPro" id="IPR032675">
    <property type="entry name" value="LRR_dom_sf"/>
</dbReference>
<dbReference type="AlphaFoldDB" id="A0A7J0EQ91"/>
<organism evidence="12 13">
    <name type="scientific">Actinidia rufa</name>
    <dbReference type="NCBI Taxonomy" id="165716"/>
    <lineage>
        <taxon>Eukaryota</taxon>
        <taxon>Viridiplantae</taxon>
        <taxon>Streptophyta</taxon>
        <taxon>Embryophyta</taxon>
        <taxon>Tracheophyta</taxon>
        <taxon>Spermatophyta</taxon>
        <taxon>Magnoliopsida</taxon>
        <taxon>eudicotyledons</taxon>
        <taxon>Gunneridae</taxon>
        <taxon>Pentapetalae</taxon>
        <taxon>asterids</taxon>
        <taxon>Ericales</taxon>
        <taxon>Actinidiaceae</taxon>
        <taxon>Actinidia</taxon>
    </lineage>
</organism>
<dbReference type="PANTHER" id="PTHR33463:SF209">
    <property type="entry name" value="DISEASE RESISTANCE PROTEIN RPS2-LIKE"/>
    <property type="match status" value="1"/>
</dbReference>
<dbReference type="Pfam" id="PF23247">
    <property type="entry name" value="LRR_RPS2"/>
    <property type="match status" value="1"/>
</dbReference>
<evidence type="ECO:0000259" key="9">
    <source>
        <dbReference type="Pfam" id="PF23247"/>
    </source>
</evidence>
<dbReference type="SUPFAM" id="SSF52058">
    <property type="entry name" value="L domain-like"/>
    <property type="match status" value="1"/>
</dbReference>
<feature type="domain" description="Disease resistance protein winged helix" evidence="10">
    <location>
        <begin position="414"/>
        <end position="480"/>
    </location>
</feature>
<dbReference type="Pfam" id="PF23559">
    <property type="entry name" value="WHD_DRP"/>
    <property type="match status" value="1"/>
</dbReference>
<gene>
    <name evidence="12" type="ORF">Acr_06g0005330</name>
</gene>